<dbReference type="Gene3D" id="3.20.20.80">
    <property type="entry name" value="Glycosidases"/>
    <property type="match status" value="1"/>
</dbReference>
<reference evidence="9" key="2">
    <citation type="submission" date="2021-03" db="UniProtKB">
        <authorList>
            <consortium name="EnsemblPlants"/>
        </authorList>
    </citation>
    <scope>IDENTIFICATION</scope>
</reference>
<dbReference type="GO" id="GO:0005576">
    <property type="term" value="C:extracellular region"/>
    <property type="evidence" value="ECO:0007669"/>
    <property type="project" value="TreeGrafter"/>
</dbReference>
<dbReference type="OMA" id="SYPESKY"/>
<dbReference type="InterPro" id="IPR001223">
    <property type="entry name" value="Glyco_hydro18_cat"/>
</dbReference>
<evidence type="ECO:0000313" key="9">
    <source>
        <dbReference type="EnsemblPlants" id="AUR62033303-RA:cds"/>
    </source>
</evidence>
<dbReference type="PANTHER" id="PTHR11177">
    <property type="entry name" value="CHITINASE"/>
    <property type="match status" value="1"/>
</dbReference>
<feature type="signal peptide" evidence="7">
    <location>
        <begin position="1"/>
        <end position="30"/>
    </location>
</feature>
<dbReference type="PROSITE" id="PS01095">
    <property type="entry name" value="GH18_1"/>
    <property type="match status" value="1"/>
</dbReference>
<dbReference type="InterPro" id="IPR017853">
    <property type="entry name" value="GH"/>
</dbReference>
<evidence type="ECO:0000256" key="6">
    <source>
        <dbReference type="RuleBase" id="RU000489"/>
    </source>
</evidence>
<dbReference type="SUPFAM" id="SSF51445">
    <property type="entry name" value="(Trans)glycosidases"/>
    <property type="match status" value="1"/>
</dbReference>
<evidence type="ECO:0000256" key="1">
    <source>
        <dbReference type="ARBA" id="ARBA00008682"/>
    </source>
</evidence>
<sequence>MAFINNHSSLKIIVSFIVLLSLLHFPFSSAVKGGYWFPDSGLPASNIDSTLFTHLFCAFANLNTQTNQLSVPPECSSSFPRTVRQRNPNVKVLLSIGGGSLPSSNFNNMARQASSRKTFIDSSINLALSNGYDGLDLDWEHQSTVEEMNNLGTLLNEWRATVRAKAPNLILTAALHYSPRPNPVATFPTQAINNNLDFLNVMAYDFYAPAWSPRPYLTRPHASLRDPTSTVSGSSGISAWMQAGVPANKLVLGVPFYGYAWQLSNPNQNGILAPSNGGDTSVGQGTPSYRQIRDFISQRGATVVYNSTYVTNYCYSGTTWIGYDDTQAISTKVTYARNTGLLGYFAWSLGQDQNWALSRQASQTWGSGARVTDPELEWNVLHPFSI</sequence>
<dbReference type="EnsemblPlants" id="AUR62033303-RA">
    <property type="protein sequence ID" value="AUR62033303-RA:cds"/>
    <property type="gene ID" value="AUR62033303"/>
</dbReference>
<reference evidence="9" key="1">
    <citation type="journal article" date="2017" name="Nature">
        <title>The genome of Chenopodium quinoa.</title>
        <authorList>
            <person name="Jarvis D.E."/>
            <person name="Ho Y.S."/>
            <person name="Lightfoot D.J."/>
            <person name="Schmoeckel S.M."/>
            <person name="Li B."/>
            <person name="Borm T.J.A."/>
            <person name="Ohyanagi H."/>
            <person name="Mineta K."/>
            <person name="Michell C.T."/>
            <person name="Saber N."/>
            <person name="Kharbatia N.M."/>
            <person name="Rupper R.R."/>
            <person name="Sharp A.R."/>
            <person name="Dally N."/>
            <person name="Boughton B.A."/>
            <person name="Woo Y.H."/>
            <person name="Gao G."/>
            <person name="Schijlen E.G.W.M."/>
            <person name="Guo X."/>
            <person name="Momin A.A."/>
            <person name="Negrao S."/>
            <person name="Al-Babili S."/>
            <person name="Gehring C."/>
            <person name="Roessner U."/>
            <person name="Jung C."/>
            <person name="Murphy K."/>
            <person name="Arold S.T."/>
            <person name="Gojobori T."/>
            <person name="van der Linden C.G."/>
            <person name="van Loo E.N."/>
            <person name="Jellen E.N."/>
            <person name="Maughan P.J."/>
            <person name="Tester M."/>
        </authorList>
    </citation>
    <scope>NUCLEOTIDE SEQUENCE [LARGE SCALE GENOMIC DNA]</scope>
    <source>
        <strain evidence="9">cv. PI 614886</strain>
    </source>
</reference>
<dbReference type="RefSeq" id="XP_021725043.1">
    <property type="nucleotide sequence ID" value="XM_021869351.1"/>
</dbReference>
<organism evidence="9 10">
    <name type="scientific">Chenopodium quinoa</name>
    <name type="common">Quinoa</name>
    <dbReference type="NCBI Taxonomy" id="63459"/>
    <lineage>
        <taxon>Eukaryota</taxon>
        <taxon>Viridiplantae</taxon>
        <taxon>Streptophyta</taxon>
        <taxon>Embryophyta</taxon>
        <taxon>Tracheophyta</taxon>
        <taxon>Spermatophyta</taxon>
        <taxon>Magnoliopsida</taxon>
        <taxon>eudicotyledons</taxon>
        <taxon>Gunneridae</taxon>
        <taxon>Pentapetalae</taxon>
        <taxon>Caryophyllales</taxon>
        <taxon>Chenopodiaceae</taxon>
        <taxon>Chenopodioideae</taxon>
        <taxon>Atripliceae</taxon>
        <taxon>Chenopodium</taxon>
    </lineage>
</organism>
<evidence type="ECO:0000313" key="10">
    <source>
        <dbReference type="Proteomes" id="UP000596660"/>
    </source>
</evidence>
<evidence type="ECO:0000256" key="7">
    <source>
        <dbReference type="SAM" id="SignalP"/>
    </source>
</evidence>
<protein>
    <recommendedName>
        <fullName evidence="8">GH18 domain-containing protein</fullName>
    </recommendedName>
</protein>
<proteinExistence type="inferred from homology"/>
<dbReference type="InterPro" id="IPR001579">
    <property type="entry name" value="Glyco_hydro_18_chit_AS"/>
</dbReference>
<keyword evidence="10" id="KW-1185">Reference proteome</keyword>
<name>A0A803MPV2_CHEQI</name>
<dbReference type="GeneID" id="110692342"/>
<accession>A0A803MPV2</accession>
<dbReference type="GO" id="GO:0004568">
    <property type="term" value="F:chitinase activity"/>
    <property type="evidence" value="ECO:0007669"/>
    <property type="project" value="TreeGrafter"/>
</dbReference>
<dbReference type="PANTHER" id="PTHR11177:SF383">
    <property type="entry name" value="GLYCOSYL HYDROLASE FAMILY PROTEIN WITH CHITINASE INSERTION DOMAIN-CONTAINING PROTEIN"/>
    <property type="match status" value="1"/>
</dbReference>
<evidence type="ECO:0000256" key="4">
    <source>
        <dbReference type="ARBA" id="ARBA00023180"/>
    </source>
</evidence>
<dbReference type="GO" id="GO:0008061">
    <property type="term" value="F:chitin binding"/>
    <property type="evidence" value="ECO:0007669"/>
    <property type="project" value="InterPro"/>
</dbReference>
<dbReference type="InterPro" id="IPR050314">
    <property type="entry name" value="Glycosyl_Hydrlase_18"/>
</dbReference>
<dbReference type="FunFam" id="3.10.50.10:FF:000003">
    <property type="entry name" value="Class V chitinase CHIT5b"/>
    <property type="match status" value="1"/>
</dbReference>
<dbReference type="OrthoDB" id="73875at2759"/>
<comment type="similarity">
    <text evidence="1">Belongs to the glycosyl hydrolase 18 family. Chitinase class V subfamily.</text>
</comment>
<dbReference type="Gramene" id="AUR62033303-RA">
    <property type="protein sequence ID" value="AUR62033303-RA:cds"/>
    <property type="gene ID" value="AUR62033303"/>
</dbReference>
<dbReference type="PROSITE" id="PS51910">
    <property type="entry name" value="GH18_2"/>
    <property type="match status" value="1"/>
</dbReference>
<dbReference type="InterPro" id="IPR011583">
    <property type="entry name" value="Chitinase_II/V-like_cat"/>
</dbReference>
<keyword evidence="4" id="KW-0325">Glycoprotein</keyword>
<dbReference type="AlphaFoldDB" id="A0A803MPV2"/>
<keyword evidence="2 7" id="KW-0732">Signal</keyword>
<dbReference type="CDD" id="cd02879">
    <property type="entry name" value="GH18_plant_chitinase_class_V"/>
    <property type="match status" value="1"/>
</dbReference>
<evidence type="ECO:0000259" key="8">
    <source>
        <dbReference type="PROSITE" id="PS51910"/>
    </source>
</evidence>
<dbReference type="GO" id="GO:0006032">
    <property type="term" value="P:chitin catabolic process"/>
    <property type="evidence" value="ECO:0007669"/>
    <property type="project" value="TreeGrafter"/>
</dbReference>
<keyword evidence="5 6" id="KW-0326">Glycosidase</keyword>
<feature type="chain" id="PRO_5031237298" description="GH18 domain-containing protein" evidence="7">
    <location>
        <begin position="31"/>
        <end position="386"/>
    </location>
</feature>
<dbReference type="SUPFAM" id="SSF54556">
    <property type="entry name" value="Chitinase insertion domain"/>
    <property type="match status" value="1"/>
</dbReference>
<keyword evidence="3 6" id="KW-0378">Hydrolase</keyword>
<dbReference type="KEGG" id="cqi:110692342"/>
<evidence type="ECO:0000256" key="3">
    <source>
        <dbReference type="ARBA" id="ARBA00022801"/>
    </source>
</evidence>
<gene>
    <name evidence="9" type="primary">LOC110692342</name>
</gene>
<evidence type="ECO:0000256" key="5">
    <source>
        <dbReference type="ARBA" id="ARBA00023295"/>
    </source>
</evidence>
<dbReference type="SMART" id="SM00636">
    <property type="entry name" value="Glyco_18"/>
    <property type="match status" value="1"/>
</dbReference>
<feature type="domain" description="GH18" evidence="8">
    <location>
        <begin position="30"/>
        <end position="368"/>
    </location>
</feature>
<dbReference type="Gene3D" id="3.10.50.10">
    <property type="match status" value="1"/>
</dbReference>
<evidence type="ECO:0000256" key="2">
    <source>
        <dbReference type="ARBA" id="ARBA00022729"/>
    </source>
</evidence>
<dbReference type="InterPro" id="IPR029070">
    <property type="entry name" value="Chitinase_insertion_sf"/>
</dbReference>
<dbReference type="Proteomes" id="UP000596660">
    <property type="component" value="Unplaced"/>
</dbReference>
<dbReference type="GO" id="GO:0005975">
    <property type="term" value="P:carbohydrate metabolic process"/>
    <property type="evidence" value="ECO:0007669"/>
    <property type="project" value="InterPro"/>
</dbReference>
<dbReference type="Pfam" id="PF00704">
    <property type="entry name" value="Glyco_hydro_18"/>
    <property type="match status" value="1"/>
</dbReference>